<dbReference type="PROSITE" id="PS00065">
    <property type="entry name" value="D_2_HYDROXYACID_DH_1"/>
    <property type="match status" value="1"/>
</dbReference>
<dbReference type="GO" id="GO:0051287">
    <property type="term" value="F:NAD binding"/>
    <property type="evidence" value="ECO:0007669"/>
    <property type="project" value="InterPro"/>
</dbReference>
<sequence length="140" mass="16057">MANYAIMLMMMSCRRITHILKRAEIQEYLLKGKMGREISQCTIGVIGTGRIGRSVLQHLSGFGCCLLGFSVHQNSEVSQLAEYVNLETLYKESDIISIHVPSVPQNYHMINGMIVVLYFNNNLIYYVLHMELIYYIVYAI</sequence>
<dbReference type="InterPro" id="IPR058205">
    <property type="entry name" value="D-LDH-like"/>
</dbReference>
<dbReference type="InterPro" id="IPR006140">
    <property type="entry name" value="D-isomer_DH_NAD-bd"/>
</dbReference>
<dbReference type="SUPFAM" id="SSF51735">
    <property type="entry name" value="NAD(P)-binding Rossmann-fold domains"/>
    <property type="match status" value="1"/>
</dbReference>
<evidence type="ECO:0000259" key="5">
    <source>
        <dbReference type="Pfam" id="PF02826"/>
    </source>
</evidence>
<dbReference type="AlphaFoldDB" id="A0A162S976"/>
<reference evidence="6 7" key="1">
    <citation type="submission" date="2016-04" db="EMBL/GenBank/DDBJ databases">
        <title>Genome sequence of Clostridium magnum DSM 2767.</title>
        <authorList>
            <person name="Poehlein A."/>
            <person name="Uhlig R."/>
            <person name="Fischer R."/>
            <person name="Bahl H."/>
            <person name="Daniel R."/>
        </authorList>
    </citation>
    <scope>NUCLEOTIDE SEQUENCE [LARGE SCALE GENOMIC DNA]</scope>
    <source>
        <strain evidence="6 7">DSM 2767</strain>
    </source>
</reference>
<feature type="domain" description="D-isomer specific 2-hydroxyacid dehydrogenase NAD-binding" evidence="5">
    <location>
        <begin position="6"/>
        <end position="111"/>
    </location>
</feature>
<evidence type="ECO:0000313" key="7">
    <source>
        <dbReference type="Proteomes" id="UP000076603"/>
    </source>
</evidence>
<dbReference type="PATRIC" id="fig|1121326.3.peg.3890"/>
<dbReference type="Pfam" id="PF02826">
    <property type="entry name" value="2-Hacid_dh_C"/>
    <property type="match status" value="1"/>
</dbReference>
<evidence type="ECO:0000256" key="2">
    <source>
        <dbReference type="ARBA" id="ARBA00023002"/>
    </source>
</evidence>
<dbReference type="InterPro" id="IPR029753">
    <property type="entry name" value="D-isomer_DH_CS"/>
</dbReference>
<keyword evidence="2 6" id="KW-0560">Oxidoreductase</keyword>
<proteinExistence type="inferred from homology"/>
<evidence type="ECO:0000256" key="4">
    <source>
        <dbReference type="SAM" id="Phobius"/>
    </source>
</evidence>
<dbReference type="PANTHER" id="PTHR43026:SF1">
    <property type="entry name" value="2-HYDROXYACID DEHYDROGENASE HOMOLOG 1-RELATED"/>
    <property type="match status" value="1"/>
</dbReference>
<feature type="transmembrane region" description="Helical" evidence="4">
    <location>
        <begin position="115"/>
        <end position="137"/>
    </location>
</feature>
<keyword evidence="7" id="KW-1185">Reference proteome</keyword>
<dbReference type="InterPro" id="IPR036291">
    <property type="entry name" value="NAD(P)-bd_dom_sf"/>
</dbReference>
<protein>
    <submittedName>
        <fullName evidence="6">Phenyllactate dehydrogenase</fullName>
        <ecNumber evidence="6">1.1.1.-</ecNumber>
    </submittedName>
</protein>
<evidence type="ECO:0000256" key="3">
    <source>
        <dbReference type="ARBA" id="ARBA00023027"/>
    </source>
</evidence>
<dbReference type="RefSeq" id="WP_066625977.1">
    <property type="nucleotide sequence ID" value="NZ_FQXL01000042.1"/>
</dbReference>
<dbReference type="STRING" id="1121326.CLMAG_38450"/>
<accession>A0A162S976</accession>
<dbReference type="GO" id="GO:0008720">
    <property type="term" value="F:D-lactate dehydrogenase (NAD+) activity"/>
    <property type="evidence" value="ECO:0007669"/>
    <property type="project" value="TreeGrafter"/>
</dbReference>
<dbReference type="EMBL" id="LWAE01000004">
    <property type="protein sequence ID" value="KZL90934.1"/>
    <property type="molecule type" value="Genomic_DNA"/>
</dbReference>
<evidence type="ECO:0000313" key="6">
    <source>
        <dbReference type="EMBL" id="KZL90934.1"/>
    </source>
</evidence>
<comment type="caution">
    <text evidence="6">The sequence shown here is derived from an EMBL/GenBank/DDBJ whole genome shotgun (WGS) entry which is preliminary data.</text>
</comment>
<comment type="similarity">
    <text evidence="1">Belongs to the D-isomer specific 2-hydroxyacid dehydrogenase family.</text>
</comment>
<name>A0A162S976_9CLOT</name>
<dbReference type="InterPro" id="IPR029752">
    <property type="entry name" value="D-isomer_DH_CS1"/>
</dbReference>
<keyword evidence="4" id="KW-0472">Membrane</keyword>
<keyword evidence="4" id="KW-1133">Transmembrane helix</keyword>
<dbReference type="PROSITE" id="PS00670">
    <property type="entry name" value="D_2_HYDROXYACID_DH_2"/>
    <property type="match status" value="1"/>
</dbReference>
<dbReference type="EC" id="1.1.1.-" evidence="6"/>
<evidence type="ECO:0000256" key="1">
    <source>
        <dbReference type="ARBA" id="ARBA00005854"/>
    </source>
</evidence>
<dbReference type="PANTHER" id="PTHR43026">
    <property type="entry name" value="2-HYDROXYACID DEHYDROGENASE HOMOLOG 1-RELATED"/>
    <property type="match status" value="1"/>
</dbReference>
<dbReference type="Gene3D" id="3.40.50.720">
    <property type="entry name" value="NAD(P)-binding Rossmann-like Domain"/>
    <property type="match status" value="1"/>
</dbReference>
<dbReference type="Proteomes" id="UP000076603">
    <property type="component" value="Unassembled WGS sequence"/>
</dbReference>
<organism evidence="6 7">
    <name type="scientific">Clostridium magnum DSM 2767</name>
    <dbReference type="NCBI Taxonomy" id="1121326"/>
    <lineage>
        <taxon>Bacteria</taxon>
        <taxon>Bacillati</taxon>
        <taxon>Bacillota</taxon>
        <taxon>Clostridia</taxon>
        <taxon>Eubacteriales</taxon>
        <taxon>Clostridiaceae</taxon>
        <taxon>Clostridium</taxon>
    </lineage>
</organism>
<keyword evidence="4" id="KW-0812">Transmembrane</keyword>
<gene>
    <name evidence="6" type="primary">fldH</name>
    <name evidence="6" type="ORF">CLMAG_38450</name>
</gene>
<keyword evidence="3" id="KW-0520">NAD</keyword>